<evidence type="ECO:0000256" key="5">
    <source>
        <dbReference type="ARBA" id="ARBA00023014"/>
    </source>
</evidence>
<keyword evidence="7" id="KW-1185">Reference proteome</keyword>
<dbReference type="HAMAP" id="MF_00069">
    <property type="entry name" value="Hydroxylam_reduct"/>
    <property type="match status" value="1"/>
</dbReference>
<protein>
    <recommendedName>
        <fullName evidence="8">Hydroxylamine reductase</fullName>
    </recommendedName>
</protein>
<dbReference type="PANTHER" id="PTHR30109:SF0">
    <property type="entry name" value="HYDROXYLAMINE REDUCTASE"/>
    <property type="match status" value="1"/>
</dbReference>
<evidence type="ECO:0000313" key="7">
    <source>
        <dbReference type="Proteomes" id="UP001244341"/>
    </source>
</evidence>
<gene>
    <name evidence="6" type="ORF">OEZ85_005859</name>
</gene>
<dbReference type="SUPFAM" id="SSF56821">
    <property type="entry name" value="Prismane protein-like"/>
    <property type="match status" value="2"/>
</dbReference>
<dbReference type="Proteomes" id="UP001244341">
    <property type="component" value="Chromosome 11b"/>
</dbReference>
<dbReference type="NCBIfam" id="TIGR01703">
    <property type="entry name" value="hybrid_clust"/>
    <property type="match status" value="1"/>
</dbReference>
<dbReference type="InterPro" id="IPR022227">
    <property type="entry name" value="DUF3754"/>
</dbReference>
<keyword evidence="1" id="KW-0963">Cytoplasm</keyword>
<name>A0ABY8UG05_TETOB</name>
<keyword evidence="5" id="KW-0411">Iron-sulfur</keyword>
<dbReference type="InterPro" id="IPR011254">
    <property type="entry name" value="Prismane-like_sf"/>
</dbReference>
<dbReference type="InterPro" id="IPR016100">
    <property type="entry name" value="Prismane_a-bundle"/>
</dbReference>
<sequence>MLLTSSNPTSQVVPWCPASDAISAHRLHRRLRVGTAAQGLRSDAGTAEEAVEKRAGPVAPSFSPTRVRVQHDTFIRASRAAMWSLMQDVTPARKWQQVAVVLATLESIYGVEYQGIAEQLLTAFQQANRVPASAGTAATAAAGPAMFASDLDVDQRFDFSGQLGSDQFDHLALGVSLNTDFLWQLFVKVSTEQLDATLVPPQLLGGTAAAAAAGAAAAAAAGGGATGRAAGGVGGAAQLLKETESLLVLRRGYSSEQQRGRWLLQKLDYLQLLLSFASLLHSLSEWGFIPRMDVTPLEVFDEVYPLLEPRRSQPLFIEKATLPDIMDPVIEPRLRWLERKTLRLNPSSSSSSSRSRSLDSLSAAVGSTDDSSSGTSSWEAAAASIDNTSSSSSSSSSSSGSGSLLQTLLEPVEIVEPTFRQMLVVYRKKPKQERWREAWFKLTGQKVAPVARRLTIQLQVYRDIPLPSWQVVFPDKLLQFRPLDLLRLDLFGLAGIGAVLAQAKYTSLVLELVTLVSLSVWGSRLVLGFLRMGDRYKSIVAQLLAERTVAGGEGGLEYLATAAGLQQFKQAALAYVLLAAADAPLNAGQVAAAAEAVLQQRLQLQTALKYSSMALHMSSRGIAALKGASKGHGVRSVPLRPAGLQSGACRMPARQLVSARVAEMTRPTHQDDEAMFCYQCEQTKGNTGCTKIGVCGKTSQVAILQDLLIYQLKGLGAWANFAHQTTNLPTPEVDSFVKAAIFATLTNVNFDPERFVEYITKADDFLQLIRNKLQQAGVEGRPTAAALPWFDLQGNPMDFSLRSAMAGTPINADTLESLGEQVSLLHRREVMGEANSTLLGLHELLTYGLKGVAAYAHHAEMLGKVDASLDDTFEEVLAFLASEASSTPEAVLGMCMRLGEVNFKVMALLDDAHTSRFGHPTPTQVRITPVKGKAILISGHDMHDLHDLLRQTEGTGINVYTHGEMLPGHGYPELHKFKHLVGNYGGAWYRQKKDFAEFPGAILMTTNCIMDPSPAYADRIFTTGEVRAALWLLCCCVSYNGGNINCIMDPSPAYADRIFTTGEVGVSASKHLSGTPGAKDFSEVIARAQQLPGFSHEPEAKEVTVGFGHQATLGAASAVLDAIKAGQLSHIFLIGGCDAPEPSRKYYTDVVKGLPEDTMVLTLGCGKYRFYDQDLGTLANGLPRLLDMGQCNDAYSALVVATELAKALDTDVNSLPLSLDISWFEQKAVAVLLTLLNLGVKNIRLGPQLPAFCTPDMIDLLVKTFDLKAADTKHPEDEIKRMMANA</sequence>
<reference evidence="6 7" key="1">
    <citation type="submission" date="2023-05" db="EMBL/GenBank/DDBJ databases">
        <title>A 100% complete, gapless, phased diploid assembly of the Scenedesmus obliquus UTEX 3031 genome.</title>
        <authorList>
            <person name="Biondi T.C."/>
            <person name="Hanschen E.R."/>
            <person name="Kwon T."/>
            <person name="Eng W."/>
            <person name="Kruse C.P.S."/>
            <person name="Koehler S.I."/>
            <person name="Kunde Y."/>
            <person name="Gleasner C.D."/>
            <person name="You Mak K.T."/>
            <person name="Polle J."/>
            <person name="Hovde B.T."/>
            <person name="Starkenburg S.R."/>
        </authorList>
    </citation>
    <scope>NUCLEOTIDE SEQUENCE [LARGE SCALE GENOMIC DNA]</scope>
    <source>
        <strain evidence="6 7">DOE0152z</strain>
    </source>
</reference>
<evidence type="ECO:0000256" key="1">
    <source>
        <dbReference type="ARBA" id="ARBA00022490"/>
    </source>
</evidence>
<dbReference type="Pfam" id="PF03063">
    <property type="entry name" value="Prismane"/>
    <property type="match status" value="2"/>
</dbReference>
<dbReference type="NCBIfam" id="NF003658">
    <property type="entry name" value="PRK05290.1"/>
    <property type="match status" value="1"/>
</dbReference>
<evidence type="ECO:0008006" key="8">
    <source>
        <dbReference type="Google" id="ProtNLM"/>
    </source>
</evidence>
<keyword evidence="4" id="KW-0408">Iron</keyword>
<dbReference type="Gene3D" id="3.40.50.2030">
    <property type="match status" value="3"/>
</dbReference>
<dbReference type="PANTHER" id="PTHR30109">
    <property type="entry name" value="HYDROXYLAMINE REDUCTASE"/>
    <property type="match status" value="1"/>
</dbReference>
<dbReference type="Gene3D" id="1.20.1270.20">
    <property type="match status" value="2"/>
</dbReference>
<proteinExistence type="inferred from homology"/>
<keyword evidence="3" id="KW-0560">Oxidoreductase</keyword>
<dbReference type="InterPro" id="IPR010048">
    <property type="entry name" value="Hydroxylam_reduct"/>
</dbReference>
<evidence type="ECO:0000313" key="6">
    <source>
        <dbReference type="EMBL" id="WIA19984.1"/>
    </source>
</evidence>
<evidence type="ECO:0000256" key="2">
    <source>
        <dbReference type="ARBA" id="ARBA00022723"/>
    </source>
</evidence>
<evidence type="ECO:0000256" key="4">
    <source>
        <dbReference type="ARBA" id="ARBA00023004"/>
    </source>
</evidence>
<dbReference type="InterPro" id="IPR016099">
    <property type="entry name" value="Prismane-like_a/b-sand"/>
</dbReference>
<keyword evidence="2" id="KW-0479">Metal-binding</keyword>
<dbReference type="InterPro" id="IPR004137">
    <property type="entry name" value="HCP/CODH"/>
</dbReference>
<accession>A0ABY8UG05</accession>
<dbReference type="EMBL" id="CP126218">
    <property type="protein sequence ID" value="WIA19984.1"/>
    <property type="molecule type" value="Genomic_DNA"/>
</dbReference>
<dbReference type="Pfam" id="PF12576">
    <property type="entry name" value="DUF3754"/>
    <property type="match status" value="1"/>
</dbReference>
<evidence type="ECO:0000256" key="3">
    <source>
        <dbReference type="ARBA" id="ARBA00023002"/>
    </source>
</evidence>
<organism evidence="6 7">
    <name type="scientific">Tetradesmus obliquus</name>
    <name type="common">Green alga</name>
    <name type="synonym">Acutodesmus obliquus</name>
    <dbReference type="NCBI Taxonomy" id="3088"/>
    <lineage>
        <taxon>Eukaryota</taxon>
        <taxon>Viridiplantae</taxon>
        <taxon>Chlorophyta</taxon>
        <taxon>core chlorophytes</taxon>
        <taxon>Chlorophyceae</taxon>
        <taxon>CS clade</taxon>
        <taxon>Sphaeropleales</taxon>
        <taxon>Scenedesmaceae</taxon>
        <taxon>Tetradesmus</taxon>
    </lineage>
</organism>